<dbReference type="eggNOG" id="ENOG5033ESX">
    <property type="taxonomic scope" value="Bacteria"/>
</dbReference>
<accession>A0A090CYZ5</accession>
<reference evidence="1" key="2">
    <citation type="submission" date="2014-09" db="EMBL/GenBank/DDBJ databases">
        <title>Criblamydia sequanensis harbors a mega-plasmid encoding arsenite resistance.</title>
        <authorList>
            <person name="Bertelli C."/>
            <person name="Goesmann A."/>
            <person name="Greub G."/>
        </authorList>
    </citation>
    <scope>NUCLEOTIDE SEQUENCE [LARGE SCALE GENOMIC DNA]</scope>
    <source>
        <strain evidence="1">CRIB-18</strain>
    </source>
</reference>
<evidence type="ECO:0000313" key="2">
    <source>
        <dbReference type="Proteomes" id="UP000031552"/>
    </source>
</evidence>
<reference evidence="1" key="1">
    <citation type="submission" date="2013-12" db="EMBL/GenBank/DDBJ databases">
        <authorList>
            <person name="Linke B."/>
        </authorList>
    </citation>
    <scope>NUCLEOTIDE SEQUENCE [LARGE SCALE GENOMIC DNA]</scope>
    <source>
        <strain evidence="1">CRIB-18</strain>
    </source>
</reference>
<dbReference type="EMBL" id="CCEJ010000005">
    <property type="protein sequence ID" value="CDR34042.1"/>
    <property type="molecule type" value="Genomic_DNA"/>
</dbReference>
<dbReference type="RefSeq" id="WP_053331842.1">
    <property type="nucleotide sequence ID" value="NZ_CCEJ010000005.1"/>
</dbReference>
<dbReference type="AlphaFoldDB" id="A0A090CYZ5"/>
<name>A0A090CYZ5_9BACT</name>
<dbReference type="STRING" id="1437425.CSEC_1221"/>
<protein>
    <submittedName>
        <fullName evidence="1">Conserved putative secreted protein</fullName>
    </submittedName>
</protein>
<organism evidence="1 2">
    <name type="scientific">Candidatus Criblamydia sequanensis CRIB-18</name>
    <dbReference type="NCBI Taxonomy" id="1437425"/>
    <lineage>
        <taxon>Bacteria</taxon>
        <taxon>Pseudomonadati</taxon>
        <taxon>Chlamydiota</taxon>
        <taxon>Chlamydiia</taxon>
        <taxon>Parachlamydiales</taxon>
        <taxon>Candidatus Criblamydiaceae</taxon>
        <taxon>Candidatus Criblamydia</taxon>
    </lineage>
</organism>
<sequence length="331" mass="37961">MNNRNRWLTTVLMTALVTYGTTYADDYRHDEAQEKQERCENALSLKNTMKRALMCSQGDHCCEDHNTDEDHIPVGTRSLPHSEWVHIQELRAKMAFQRKSLELSHETEETESEDAATLEEIRIPEGELEISPIEELVTLGQEKVADEINKDNLEDESVPKEEVLAARATYYTSHQGVFYRPVAVTAFGDQVTLVDGSIWNVRWEHRYKTLDWLVSDTILVLPNHSWFSAYQFRLVNQNTGADAEVNLALGPLYNGIYTRWIIAIDYFNREICLDDGSIWRISPADDLVLKKWVVNDTVILGINDSWFSSHPNILLNVNMLNYACGTCENGF</sequence>
<dbReference type="Proteomes" id="UP000031552">
    <property type="component" value="Unassembled WGS sequence"/>
</dbReference>
<comment type="caution">
    <text evidence="1">The sequence shown here is derived from an EMBL/GenBank/DDBJ whole genome shotgun (WGS) entry which is preliminary data.</text>
</comment>
<gene>
    <name evidence="1" type="ORF">CSEC_1221</name>
</gene>
<evidence type="ECO:0000313" key="1">
    <source>
        <dbReference type="EMBL" id="CDR34042.1"/>
    </source>
</evidence>
<proteinExistence type="predicted"/>
<dbReference type="OrthoDB" id="21513at2"/>
<keyword evidence="2" id="KW-1185">Reference proteome</keyword>